<organism evidence="1 2">
    <name type="scientific">Desulfosarcina widdelii</name>
    <dbReference type="NCBI Taxonomy" id="947919"/>
    <lineage>
        <taxon>Bacteria</taxon>
        <taxon>Pseudomonadati</taxon>
        <taxon>Thermodesulfobacteriota</taxon>
        <taxon>Desulfobacteria</taxon>
        <taxon>Desulfobacterales</taxon>
        <taxon>Desulfosarcinaceae</taxon>
        <taxon>Desulfosarcina</taxon>
    </lineage>
</organism>
<sequence>MSDKAMELVTAQSGFSAFFWDINFDCQIGSLRIYDTDSDRSTDPDAGVLEFQNYTVLNGYLNTETQPVSFDIFSIEDEAHPMDGHSYMMWTALDWQQNINYAVDRFLFCGQDIGSLFLDEVQKPSYYMMIGSHGSGIDFEYGIDLDIGAATYQYNASATDGSFTLSNITLAQNFSDMDDFDIDDSSTWNIPTDASLWEANGHFVIGDVDNGNPATIDIGYNTTDNFGAMRISLPMAGSIRVESLEFGSRNFGPLAIDGLQVHRLDVYLLTN</sequence>
<keyword evidence="2" id="KW-1185">Reference proteome</keyword>
<accession>A0A5K7ZBC3</accession>
<name>A0A5K7ZBC3_9BACT</name>
<proteinExistence type="predicted"/>
<gene>
    <name evidence="1" type="ORF">DSCW_10740</name>
</gene>
<dbReference type="KEGG" id="dwd:DSCW_10740"/>
<evidence type="ECO:0000313" key="2">
    <source>
        <dbReference type="Proteomes" id="UP000427769"/>
    </source>
</evidence>
<dbReference type="AlphaFoldDB" id="A0A5K7ZBC3"/>
<reference evidence="1 2" key="1">
    <citation type="submission" date="2019-11" db="EMBL/GenBank/DDBJ databases">
        <title>Comparative genomics of hydrocarbon-degrading Desulfosarcina strains.</title>
        <authorList>
            <person name="Watanabe M."/>
            <person name="Kojima H."/>
            <person name="Fukui M."/>
        </authorList>
    </citation>
    <scope>NUCLEOTIDE SEQUENCE [LARGE SCALE GENOMIC DNA]</scope>
    <source>
        <strain evidence="1 2">PP31</strain>
    </source>
</reference>
<evidence type="ECO:0000313" key="1">
    <source>
        <dbReference type="EMBL" id="BBO73657.1"/>
    </source>
</evidence>
<protein>
    <submittedName>
        <fullName evidence="1">Uncharacterized protein</fullName>
    </submittedName>
</protein>
<dbReference type="EMBL" id="AP021875">
    <property type="protein sequence ID" value="BBO73657.1"/>
    <property type="molecule type" value="Genomic_DNA"/>
</dbReference>
<dbReference type="Proteomes" id="UP000427769">
    <property type="component" value="Chromosome"/>
</dbReference>